<dbReference type="HAMAP" id="MF_00258">
    <property type="entry name" value="Glu_racemase"/>
    <property type="match status" value="1"/>
</dbReference>
<dbReference type="Proteomes" id="UP001165283">
    <property type="component" value="Unassembled WGS sequence"/>
</dbReference>
<feature type="binding site" evidence="7">
    <location>
        <begin position="3"/>
        <end position="4"/>
    </location>
    <ligand>
        <name>substrate</name>
    </ligand>
</feature>
<name>A0ABT0ZTC8_9PSEU</name>
<dbReference type="NCBIfam" id="TIGR00067">
    <property type="entry name" value="glut_race"/>
    <property type="match status" value="1"/>
</dbReference>
<evidence type="ECO:0000256" key="3">
    <source>
        <dbReference type="ARBA" id="ARBA00022960"/>
    </source>
</evidence>
<accession>A0ABT0ZTC8</accession>
<comment type="catalytic activity">
    <reaction evidence="1 7">
        <text>L-glutamate = D-glutamate</text>
        <dbReference type="Rhea" id="RHEA:12813"/>
        <dbReference type="ChEBI" id="CHEBI:29985"/>
        <dbReference type="ChEBI" id="CHEBI:29986"/>
        <dbReference type="EC" id="5.1.1.3"/>
    </reaction>
</comment>
<keyword evidence="5 7" id="KW-0413">Isomerase</keyword>
<dbReference type="InterPro" id="IPR018187">
    <property type="entry name" value="Asp/Glu_racemase_AS_1"/>
</dbReference>
<dbReference type="InterPro" id="IPR015942">
    <property type="entry name" value="Asp/Glu/hydantoin_racemase"/>
</dbReference>
<gene>
    <name evidence="7" type="primary">murI</name>
    <name evidence="8" type="ORF">KDL28_02625</name>
</gene>
<evidence type="ECO:0000256" key="1">
    <source>
        <dbReference type="ARBA" id="ARBA00001602"/>
    </source>
</evidence>
<sequence length="264" mass="27911">MFDSGVGGLTVARAVIDQLPAERVVYVGDTAHSPYGPLPIAEIRRHTLAIGDELMERGVKALVVACNSASASCLPDIRERYPVPVVEVVRPAVRRAVAATRNGRIGVIGTVATITSGAYQDSFAAARDAEITAVACPRFVDFVERGMTSGRQVLGLAQSYLEPLQRAGVDTVVLGCTHYPLLTGVLQIVLGPEVTLVSSADETAKDLVRVLMAADLLRDPEGPAPGPHEFLATGDPEPFARLGRRFLGPEIRRVSPLGAAVRAG</sequence>
<evidence type="ECO:0000256" key="6">
    <source>
        <dbReference type="ARBA" id="ARBA00023316"/>
    </source>
</evidence>
<evidence type="ECO:0000256" key="2">
    <source>
        <dbReference type="ARBA" id="ARBA00013090"/>
    </source>
</evidence>
<dbReference type="Pfam" id="PF01177">
    <property type="entry name" value="Asp_Glu_race"/>
    <property type="match status" value="1"/>
</dbReference>
<dbReference type="InterPro" id="IPR001920">
    <property type="entry name" value="Asp/Glu_race"/>
</dbReference>
<dbReference type="RefSeq" id="WP_252435865.1">
    <property type="nucleotide sequence ID" value="NZ_JAGSOV010000009.1"/>
</dbReference>
<keyword evidence="3 7" id="KW-0133">Cell shape</keyword>
<feature type="active site" description="Proton donor/acceptor" evidence="7">
    <location>
        <position position="176"/>
    </location>
</feature>
<feature type="binding site" evidence="7">
    <location>
        <begin position="67"/>
        <end position="68"/>
    </location>
    <ligand>
        <name>substrate</name>
    </ligand>
</feature>
<protein>
    <recommendedName>
        <fullName evidence="2 7">Glutamate racemase</fullName>
        <ecNumber evidence="2 7">5.1.1.3</ecNumber>
    </recommendedName>
</protein>
<comment type="pathway">
    <text evidence="7">Cell wall biogenesis; peptidoglycan biosynthesis.</text>
</comment>
<keyword evidence="9" id="KW-1185">Reference proteome</keyword>
<feature type="binding site" evidence="7">
    <location>
        <begin position="35"/>
        <end position="36"/>
    </location>
    <ligand>
        <name>substrate</name>
    </ligand>
</feature>
<evidence type="ECO:0000313" key="8">
    <source>
        <dbReference type="EMBL" id="MCO1653943.1"/>
    </source>
</evidence>
<evidence type="ECO:0000256" key="5">
    <source>
        <dbReference type="ARBA" id="ARBA00023235"/>
    </source>
</evidence>
<evidence type="ECO:0000313" key="9">
    <source>
        <dbReference type="Proteomes" id="UP001165283"/>
    </source>
</evidence>
<dbReference type="GO" id="GO:0008881">
    <property type="term" value="F:glutamate racemase activity"/>
    <property type="evidence" value="ECO:0007669"/>
    <property type="project" value="UniProtKB-EC"/>
</dbReference>
<organism evidence="8 9">
    <name type="scientific">Pseudonocardia humida</name>
    <dbReference type="NCBI Taxonomy" id="2800819"/>
    <lineage>
        <taxon>Bacteria</taxon>
        <taxon>Bacillati</taxon>
        <taxon>Actinomycetota</taxon>
        <taxon>Actinomycetes</taxon>
        <taxon>Pseudonocardiales</taxon>
        <taxon>Pseudonocardiaceae</taxon>
        <taxon>Pseudonocardia</taxon>
    </lineage>
</organism>
<dbReference type="EMBL" id="JAGSOV010000009">
    <property type="protein sequence ID" value="MCO1653943.1"/>
    <property type="molecule type" value="Genomic_DNA"/>
</dbReference>
<feature type="binding site" evidence="7">
    <location>
        <begin position="177"/>
        <end position="178"/>
    </location>
    <ligand>
        <name>substrate</name>
    </ligand>
</feature>
<dbReference type="PANTHER" id="PTHR21198:SF2">
    <property type="entry name" value="GLUTAMATE RACEMASE"/>
    <property type="match status" value="1"/>
</dbReference>
<comment type="function">
    <text evidence="7">Provides the (R)-glutamate required for cell wall biosynthesis.</text>
</comment>
<evidence type="ECO:0000256" key="4">
    <source>
        <dbReference type="ARBA" id="ARBA00022984"/>
    </source>
</evidence>
<evidence type="ECO:0000256" key="7">
    <source>
        <dbReference type="HAMAP-Rule" id="MF_00258"/>
    </source>
</evidence>
<dbReference type="PANTHER" id="PTHR21198">
    <property type="entry name" value="GLUTAMATE RACEMASE"/>
    <property type="match status" value="1"/>
</dbReference>
<dbReference type="SUPFAM" id="SSF53681">
    <property type="entry name" value="Aspartate/glutamate racemase"/>
    <property type="match status" value="2"/>
</dbReference>
<keyword evidence="4 7" id="KW-0573">Peptidoglycan synthesis</keyword>
<reference evidence="8" key="1">
    <citation type="submission" date="2021-04" db="EMBL/GenBank/DDBJ databases">
        <title>Pseudonocardia sp. nov., isolated from sandy soil of mangrove forest.</title>
        <authorList>
            <person name="Zan Z."/>
            <person name="Huang R."/>
            <person name="Liu W."/>
        </authorList>
    </citation>
    <scope>NUCLEOTIDE SEQUENCE</scope>
    <source>
        <strain evidence="8">S2-4</strain>
    </source>
</reference>
<dbReference type="PROSITE" id="PS00924">
    <property type="entry name" value="ASP_GLU_RACEMASE_2"/>
    <property type="match status" value="1"/>
</dbReference>
<comment type="similarity">
    <text evidence="7">Belongs to the aspartate/glutamate racemases family.</text>
</comment>
<proteinExistence type="inferred from homology"/>
<dbReference type="InterPro" id="IPR004391">
    <property type="entry name" value="Glu_race"/>
</dbReference>
<dbReference type="Gene3D" id="3.40.50.1860">
    <property type="match status" value="2"/>
</dbReference>
<keyword evidence="6 7" id="KW-0961">Cell wall biogenesis/degradation</keyword>
<dbReference type="PROSITE" id="PS00923">
    <property type="entry name" value="ASP_GLU_RACEMASE_1"/>
    <property type="match status" value="1"/>
</dbReference>
<feature type="active site" description="Proton donor/acceptor" evidence="7">
    <location>
        <position position="66"/>
    </location>
</feature>
<dbReference type="EC" id="5.1.1.3" evidence="2 7"/>
<dbReference type="InterPro" id="IPR033134">
    <property type="entry name" value="Asp/Glu_racemase_AS_2"/>
</dbReference>
<comment type="caution">
    <text evidence="8">The sequence shown here is derived from an EMBL/GenBank/DDBJ whole genome shotgun (WGS) entry which is preliminary data.</text>
</comment>